<organism evidence="1">
    <name type="scientific">Anguilla anguilla</name>
    <name type="common">European freshwater eel</name>
    <name type="synonym">Muraena anguilla</name>
    <dbReference type="NCBI Taxonomy" id="7936"/>
    <lineage>
        <taxon>Eukaryota</taxon>
        <taxon>Metazoa</taxon>
        <taxon>Chordata</taxon>
        <taxon>Craniata</taxon>
        <taxon>Vertebrata</taxon>
        <taxon>Euteleostomi</taxon>
        <taxon>Actinopterygii</taxon>
        <taxon>Neopterygii</taxon>
        <taxon>Teleostei</taxon>
        <taxon>Anguilliformes</taxon>
        <taxon>Anguillidae</taxon>
        <taxon>Anguilla</taxon>
    </lineage>
</organism>
<dbReference type="AlphaFoldDB" id="A0A0E9S0E0"/>
<dbReference type="EMBL" id="GBXM01074452">
    <property type="protein sequence ID" value="JAH34125.1"/>
    <property type="molecule type" value="Transcribed_RNA"/>
</dbReference>
<reference evidence="1" key="2">
    <citation type="journal article" date="2015" name="Fish Shellfish Immunol.">
        <title>Early steps in the European eel (Anguilla anguilla)-Vibrio vulnificus interaction in the gills: Role of the RtxA13 toxin.</title>
        <authorList>
            <person name="Callol A."/>
            <person name="Pajuelo D."/>
            <person name="Ebbesson L."/>
            <person name="Teles M."/>
            <person name="MacKenzie S."/>
            <person name="Amaro C."/>
        </authorList>
    </citation>
    <scope>NUCLEOTIDE SEQUENCE</scope>
</reference>
<protein>
    <submittedName>
        <fullName evidence="1">Uncharacterized protein</fullName>
    </submittedName>
</protein>
<proteinExistence type="predicted"/>
<sequence>MHIASEYNSKNPPNLDTVLSIFHKLLKVHVFYF</sequence>
<evidence type="ECO:0000313" key="1">
    <source>
        <dbReference type="EMBL" id="JAH34125.1"/>
    </source>
</evidence>
<accession>A0A0E9S0E0</accession>
<name>A0A0E9S0E0_ANGAN</name>
<reference evidence="1" key="1">
    <citation type="submission" date="2014-11" db="EMBL/GenBank/DDBJ databases">
        <authorList>
            <person name="Amaro Gonzalez C."/>
        </authorList>
    </citation>
    <scope>NUCLEOTIDE SEQUENCE</scope>
</reference>